<feature type="compositionally biased region" description="Basic and acidic residues" evidence="4">
    <location>
        <begin position="275"/>
        <end position="292"/>
    </location>
</feature>
<evidence type="ECO:0000259" key="5">
    <source>
        <dbReference type="SMART" id="SM00743"/>
    </source>
</evidence>
<dbReference type="InterPro" id="IPR014002">
    <property type="entry name" value="Agenet_dom_plant"/>
</dbReference>
<feature type="coiled-coil region" evidence="3">
    <location>
        <begin position="563"/>
        <end position="618"/>
    </location>
</feature>
<evidence type="ECO:0000313" key="7">
    <source>
        <dbReference type="Proteomes" id="UP000541444"/>
    </source>
</evidence>
<gene>
    <name evidence="6" type="ORF">GIB67_042886</name>
</gene>
<feature type="region of interest" description="Disordered" evidence="4">
    <location>
        <begin position="251"/>
        <end position="304"/>
    </location>
</feature>
<dbReference type="PANTHER" id="PTHR31917">
    <property type="entry name" value="AGENET DOMAIN-CONTAINING PROTEIN-RELATED"/>
    <property type="match status" value="1"/>
</dbReference>
<dbReference type="Pfam" id="PF05266">
    <property type="entry name" value="DUF724"/>
    <property type="match status" value="1"/>
</dbReference>
<keyword evidence="2" id="KW-0341">Growth regulation</keyword>
<keyword evidence="7" id="KW-1185">Reference proteome</keyword>
<reference evidence="6 7" key="1">
    <citation type="journal article" date="2020" name="IScience">
        <title>Genome Sequencing of the Endangered Kingdonia uniflora (Circaeasteraceae, Ranunculales) Reveals Potential Mechanisms of Evolutionary Specialization.</title>
        <authorList>
            <person name="Sun Y."/>
            <person name="Deng T."/>
            <person name="Zhang A."/>
            <person name="Moore M.J."/>
            <person name="Landis J.B."/>
            <person name="Lin N."/>
            <person name="Zhang H."/>
            <person name="Zhang X."/>
            <person name="Huang J."/>
            <person name="Zhang X."/>
            <person name="Sun H."/>
            <person name="Wang H."/>
        </authorList>
    </citation>
    <scope>NUCLEOTIDE SEQUENCE [LARGE SCALE GENOMIC DNA]</scope>
    <source>
        <strain evidence="6">TB1705</strain>
        <tissue evidence="6">Leaf</tissue>
    </source>
</reference>
<dbReference type="EMBL" id="JACGCM010001987">
    <property type="protein sequence ID" value="KAF6146393.1"/>
    <property type="molecule type" value="Genomic_DNA"/>
</dbReference>
<feature type="domain" description="Agenet" evidence="5">
    <location>
        <begin position="86"/>
        <end position="142"/>
    </location>
</feature>
<dbReference type="AlphaFoldDB" id="A0A7J7LUR9"/>
<dbReference type="OrthoDB" id="687110at2759"/>
<evidence type="ECO:0000256" key="4">
    <source>
        <dbReference type="SAM" id="MobiDB-lite"/>
    </source>
</evidence>
<comment type="caution">
    <text evidence="6">The sequence shown here is derived from an EMBL/GenBank/DDBJ whole genome shotgun (WGS) entry which is preliminary data.</text>
</comment>
<dbReference type="CDD" id="cd20406">
    <property type="entry name" value="Tudor_Agenet_AtDUF_rpt2_4"/>
    <property type="match status" value="1"/>
</dbReference>
<accession>A0A7J7LUR9</accession>
<feature type="domain" description="Agenet" evidence="5">
    <location>
        <begin position="9"/>
        <end position="84"/>
    </location>
</feature>
<evidence type="ECO:0000256" key="3">
    <source>
        <dbReference type="SAM" id="Coils"/>
    </source>
</evidence>
<keyword evidence="1" id="KW-0813">Transport</keyword>
<dbReference type="Proteomes" id="UP000541444">
    <property type="component" value="Unassembled WGS sequence"/>
</dbReference>
<dbReference type="InterPro" id="IPR008395">
    <property type="entry name" value="Agenet-like_dom"/>
</dbReference>
<keyword evidence="3" id="KW-0175">Coiled coil</keyword>
<dbReference type="Pfam" id="PF05641">
    <property type="entry name" value="Agenet"/>
    <property type="match status" value="1"/>
</dbReference>
<dbReference type="PANTHER" id="PTHR31917:SF147">
    <property type="entry name" value="AGENET DOMAIN-CONTAINING PROTEIN"/>
    <property type="match status" value="1"/>
</dbReference>
<dbReference type="SMART" id="SM00743">
    <property type="entry name" value="Agenet"/>
    <property type="match status" value="2"/>
</dbReference>
<dbReference type="CDD" id="cd20405">
    <property type="entry name" value="Tudor_Agenet_AtDUF_rpt1_3"/>
    <property type="match status" value="1"/>
</dbReference>
<sequence length="627" mass="72491">MVETEALHLTFSKGQRVEVSINEEGFNGAWYTATIITPLQPQDPKSKNQNFFVEYHNLMEVDNETPLREQVDFAHIRPSPPKEEDPTFGIHEEVDVFWNDGWWKGEIVEVFKDDMFVVYFSNSNESTEFDRRDLRVHLEWINGRWLLPEEVRRMKQLQQQKKKNLKPQNVEGVDQLTIVSKRKGRPPKVKAMSIIPSKNGKEFLDLKACVAEKVSHVPSEEHLKIEREQRKLVNDPLTHKKLMSCIMKPPTKKRRRRVTVEQIERLSPKRGRQKATSEKAKTSTKGFEEKSSGGEAGDGDIKTERELKDAGKAMKRLSWNIINKDDQPLSTLFKEHSSQSQASSNHKMVGQTNKGITIEDEFPHETRYEISFDVNEPVFSLANVVPVEKIVKKERSKKNEVNEQSAVAEPSLHELPAVCDPIRFEIPLEYEKLSFCKNSVMWETVQSWEAFCKMPQNPHFRPLEMSNAKAREGDALGHMVTFSNLAEATCKFQMDDPISDFEETLKALTELESHGFDVQKIRDKLELLMKYKTRRVALKGTSKMVKQKITEINTEYGKYNVEIGEMDKSIREMQESIAKLIEKRESIVANMQKDGSKAMELQKEVDELEESIQDLEHDFYKVVSSSW</sequence>
<evidence type="ECO:0000256" key="2">
    <source>
        <dbReference type="ARBA" id="ARBA00022604"/>
    </source>
</evidence>
<organism evidence="6 7">
    <name type="scientific">Kingdonia uniflora</name>
    <dbReference type="NCBI Taxonomy" id="39325"/>
    <lineage>
        <taxon>Eukaryota</taxon>
        <taxon>Viridiplantae</taxon>
        <taxon>Streptophyta</taxon>
        <taxon>Embryophyta</taxon>
        <taxon>Tracheophyta</taxon>
        <taxon>Spermatophyta</taxon>
        <taxon>Magnoliopsida</taxon>
        <taxon>Ranunculales</taxon>
        <taxon>Circaeasteraceae</taxon>
        <taxon>Kingdonia</taxon>
    </lineage>
</organism>
<dbReference type="InterPro" id="IPR007930">
    <property type="entry name" value="DUF724"/>
</dbReference>
<protein>
    <recommendedName>
        <fullName evidence="5">Agenet domain-containing protein</fullName>
    </recommendedName>
</protein>
<name>A0A7J7LUR9_9MAGN</name>
<evidence type="ECO:0000256" key="1">
    <source>
        <dbReference type="ARBA" id="ARBA00022448"/>
    </source>
</evidence>
<feature type="compositionally biased region" description="Basic and acidic residues" evidence="4">
    <location>
        <begin position="258"/>
        <end position="267"/>
    </location>
</feature>
<proteinExistence type="predicted"/>
<evidence type="ECO:0000313" key="6">
    <source>
        <dbReference type="EMBL" id="KAF6146393.1"/>
    </source>
</evidence>